<comment type="caution">
    <text evidence="1">The sequence shown here is derived from an EMBL/GenBank/DDBJ whole genome shotgun (WGS) entry which is preliminary data.</text>
</comment>
<dbReference type="Gene3D" id="3.60.10.10">
    <property type="entry name" value="Endonuclease/exonuclease/phosphatase"/>
    <property type="match status" value="1"/>
</dbReference>
<name>A0AAV7RLA1_PLEWA</name>
<evidence type="ECO:0008006" key="3">
    <source>
        <dbReference type="Google" id="ProtNLM"/>
    </source>
</evidence>
<reference evidence="1" key="1">
    <citation type="journal article" date="2022" name="bioRxiv">
        <title>Sequencing and chromosome-scale assembly of the giantPleurodeles waltlgenome.</title>
        <authorList>
            <person name="Brown T."/>
            <person name="Elewa A."/>
            <person name="Iarovenko S."/>
            <person name="Subramanian E."/>
            <person name="Araus A.J."/>
            <person name="Petzold A."/>
            <person name="Susuki M."/>
            <person name="Suzuki K.-i.T."/>
            <person name="Hayashi T."/>
            <person name="Toyoda A."/>
            <person name="Oliveira C."/>
            <person name="Osipova E."/>
            <person name="Leigh N.D."/>
            <person name="Simon A."/>
            <person name="Yun M.H."/>
        </authorList>
    </citation>
    <scope>NUCLEOTIDE SEQUENCE</scope>
    <source>
        <strain evidence="1">20211129_DDA</strain>
        <tissue evidence="1">Liver</tissue>
    </source>
</reference>
<dbReference type="Proteomes" id="UP001066276">
    <property type="component" value="Chromosome 5"/>
</dbReference>
<dbReference type="SUPFAM" id="SSF56219">
    <property type="entry name" value="DNase I-like"/>
    <property type="match status" value="1"/>
</dbReference>
<dbReference type="InterPro" id="IPR036691">
    <property type="entry name" value="Endo/exonu/phosph_ase_sf"/>
</dbReference>
<keyword evidence="2" id="KW-1185">Reference proteome</keyword>
<organism evidence="1 2">
    <name type="scientific">Pleurodeles waltl</name>
    <name type="common">Iberian ribbed newt</name>
    <dbReference type="NCBI Taxonomy" id="8319"/>
    <lineage>
        <taxon>Eukaryota</taxon>
        <taxon>Metazoa</taxon>
        <taxon>Chordata</taxon>
        <taxon>Craniata</taxon>
        <taxon>Vertebrata</taxon>
        <taxon>Euteleostomi</taxon>
        <taxon>Amphibia</taxon>
        <taxon>Batrachia</taxon>
        <taxon>Caudata</taxon>
        <taxon>Salamandroidea</taxon>
        <taxon>Salamandridae</taxon>
        <taxon>Pleurodelinae</taxon>
        <taxon>Pleurodeles</taxon>
    </lineage>
</organism>
<accession>A0AAV7RLA1</accession>
<evidence type="ECO:0000313" key="2">
    <source>
        <dbReference type="Proteomes" id="UP001066276"/>
    </source>
</evidence>
<sequence>MGVQKGRKTDTMAQRQNLTLLTWNVNGLGNKVKRILIKKSLELHVTRTWTDQSGCYTALVGERKGETVILINVYAPPGLQTAVLQKLGDILTEALLALTILGYDFNLVLNTHLDRMSTRQESEVTAGDLEGFVRALGLWDIWKDLHVQEKEYSFFSKAHSMPSGLDYCLTPWGMSQRLSEARYLARGSRGSQPIE</sequence>
<evidence type="ECO:0000313" key="1">
    <source>
        <dbReference type="EMBL" id="KAJ1151565.1"/>
    </source>
</evidence>
<gene>
    <name evidence="1" type="ORF">NDU88_004345</name>
</gene>
<protein>
    <recommendedName>
        <fullName evidence="3">Endonuclease/exonuclease/phosphatase domain-containing protein</fullName>
    </recommendedName>
</protein>
<dbReference type="AlphaFoldDB" id="A0AAV7RLA1"/>
<proteinExistence type="predicted"/>
<dbReference type="EMBL" id="JANPWB010000009">
    <property type="protein sequence ID" value="KAJ1151565.1"/>
    <property type="molecule type" value="Genomic_DNA"/>
</dbReference>